<sequence length="215" mass="24730">MTAGYQIKDFYKRDYISNLSEKLEGNLSKMLELQFEKMQKIKHLENIESVKTQYETLILNFIKLNGHLEKIEKIEKIKKIEKDCEKFSKLIDEKIKSQPDNFLNSLKKIKKDINWVIELSGVLRTPFSMGCALLITGILLSSFSFGSSAICILIGVIMIICDCLPITTIICTVLKKEQVNNLIKVLEKFESFFKKIDSALNQKTCKTTINHKNRG</sequence>
<evidence type="ECO:0000313" key="3">
    <source>
        <dbReference type="Proteomes" id="UP000001064"/>
    </source>
</evidence>
<keyword evidence="1" id="KW-1133">Transmembrane helix</keyword>
<dbReference type="Proteomes" id="UP000001064">
    <property type="component" value="Unassembled WGS sequence"/>
</dbReference>
<feature type="transmembrane region" description="Helical" evidence="1">
    <location>
        <begin position="145"/>
        <end position="174"/>
    </location>
</feature>
<dbReference type="RefSeq" id="XP_003292715.1">
    <property type="nucleotide sequence ID" value="XM_003292667.1"/>
</dbReference>
<dbReference type="AlphaFoldDB" id="F0ZZ76"/>
<proteinExistence type="predicted"/>
<dbReference type="KEGG" id="dpp:DICPUDRAFT_83326"/>
<dbReference type="VEuPathDB" id="AmoebaDB:DICPUDRAFT_83326"/>
<dbReference type="GeneID" id="10508750"/>
<dbReference type="EMBL" id="GL871303">
    <property type="protein sequence ID" value="EGC30754.1"/>
    <property type="molecule type" value="Genomic_DNA"/>
</dbReference>
<feature type="transmembrane region" description="Helical" evidence="1">
    <location>
        <begin position="115"/>
        <end position="139"/>
    </location>
</feature>
<accession>F0ZZ76</accession>
<gene>
    <name evidence="2" type="ORF">DICPUDRAFT_83326</name>
</gene>
<keyword evidence="3" id="KW-1185">Reference proteome</keyword>
<organism evidence="2 3">
    <name type="scientific">Dictyostelium purpureum</name>
    <name type="common">Slime mold</name>
    <dbReference type="NCBI Taxonomy" id="5786"/>
    <lineage>
        <taxon>Eukaryota</taxon>
        <taxon>Amoebozoa</taxon>
        <taxon>Evosea</taxon>
        <taxon>Eumycetozoa</taxon>
        <taxon>Dictyostelia</taxon>
        <taxon>Dictyosteliales</taxon>
        <taxon>Dictyosteliaceae</taxon>
        <taxon>Dictyostelium</taxon>
    </lineage>
</organism>
<name>F0ZZ76_DICPU</name>
<evidence type="ECO:0000313" key="2">
    <source>
        <dbReference type="EMBL" id="EGC30754.1"/>
    </source>
</evidence>
<keyword evidence="1" id="KW-0812">Transmembrane</keyword>
<evidence type="ECO:0000256" key="1">
    <source>
        <dbReference type="SAM" id="Phobius"/>
    </source>
</evidence>
<keyword evidence="1" id="KW-0472">Membrane</keyword>
<protein>
    <submittedName>
        <fullName evidence="2">Uncharacterized protein</fullName>
    </submittedName>
</protein>
<reference evidence="3" key="1">
    <citation type="journal article" date="2011" name="Genome Biol.">
        <title>Comparative genomics of the social amoebae Dictyostelium discoideum and Dictyostelium purpureum.</title>
        <authorList>
            <consortium name="US DOE Joint Genome Institute (JGI-PGF)"/>
            <person name="Sucgang R."/>
            <person name="Kuo A."/>
            <person name="Tian X."/>
            <person name="Salerno W."/>
            <person name="Parikh A."/>
            <person name="Feasley C.L."/>
            <person name="Dalin E."/>
            <person name="Tu H."/>
            <person name="Huang E."/>
            <person name="Barry K."/>
            <person name="Lindquist E."/>
            <person name="Shapiro H."/>
            <person name="Bruce D."/>
            <person name="Schmutz J."/>
            <person name="Salamov A."/>
            <person name="Fey P."/>
            <person name="Gaudet P."/>
            <person name="Anjard C."/>
            <person name="Babu M.M."/>
            <person name="Basu S."/>
            <person name="Bushmanova Y."/>
            <person name="van der Wel H."/>
            <person name="Katoh-Kurasawa M."/>
            <person name="Dinh C."/>
            <person name="Coutinho P.M."/>
            <person name="Saito T."/>
            <person name="Elias M."/>
            <person name="Schaap P."/>
            <person name="Kay R.R."/>
            <person name="Henrissat B."/>
            <person name="Eichinger L."/>
            <person name="Rivero F."/>
            <person name="Putnam N.H."/>
            <person name="West C.M."/>
            <person name="Loomis W.F."/>
            <person name="Chisholm R.L."/>
            <person name="Shaulsky G."/>
            <person name="Strassmann J.E."/>
            <person name="Queller D.C."/>
            <person name="Kuspa A."/>
            <person name="Grigoriev I.V."/>
        </authorList>
    </citation>
    <scope>NUCLEOTIDE SEQUENCE [LARGE SCALE GENOMIC DNA]</scope>
    <source>
        <strain evidence="3">QSDP1</strain>
    </source>
</reference>
<dbReference type="InParanoid" id="F0ZZ76"/>